<name>A0ABD5RT23_9EURY</name>
<sequence length="40" mass="4477">MVLAALGVVGTVVWYALAWYGIRTLRELRDAVDQRSPNSE</sequence>
<comment type="caution">
    <text evidence="1">The sequence shown here is derived from an EMBL/GenBank/DDBJ whole genome shotgun (WGS) entry which is preliminary data.</text>
</comment>
<dbReference type="Proteomes" id="UP001596099">
    <property type="component" value="Unassembled WGS sequence"/>
</dbReference>
<dbReference type="AlphaFoldDB" id="A0ABD5RT23"/>
<gene>
    <name evidence="1" type="ORF">ACFPYI_20615</name>
</gene>
<dbReference type="EMBL" id="JBHSQH010000004">
    <property type="protein sequence ID" value="MFC5973736.1"/>
    <property type="molecule type" value="Genomic_DNA"/>
</dbReference>
<reference evidence="1 2" key="1">
    <citation type="journal article" date="2019" name="Int. J. Syst. Evol. Microbiol.">
        <title>The Global Catalogue of Microorganisms (GCM) 10K type strain sequencing project: providing services to taxonomists for standard genome sequencing and annotation.</title>
        <authorList>
            <consortium name="The Broad Institute Genomics Platform"/>
            <consortium name="The Broad Institute Genome Sequencing Center for Infectious Disease"/>
            <person name="Wu L."/>
            <person name="Ma J."/>
        </authorList>
    </citation>
    <scope>NUCLEOTIDE SEQUENCE [LARGE SCALE GENOMIC DNA]</scope>
    <source>
        <strain evidence="1 2">CGMCC 1.12543</strain>
    </source>
</reference>
<evidence type="ECO:0000313" key="2">
    <source>
        <dbReference type="Proteomes" id="UP001596099"/>
    </source>
</evidence>
<keyword evidence="2" id="KW-1185">Reference proteome</keyword>
<evidence type="ECO:0000313" key="1">
    <source>
        <dbReference type="EMBL" id="MFC5973736.1"/>
    </source>
</evidence>
<accession>A0ABD5RT23</accession>
<dbReference type="RefSeq" id="WP_282594764.1">
    <property type="nucleotide sequence ID" value="NZ_JALLGW010000005.1"/>
</dbReference>
<organism evidence="1 2">
    <name type="scientific">Halomarina salina</name>
    <dbReference type="NCBI Taxonomy" id="1872699"/>
    <lineage>
        <taxon>Archaea</taxon>
        <taxon>Methanobacteriati</taxon>
        <taxon>Methanobacteriota</taxon>
        <taxon>Stenosarchaea group</taxon>
        <taxon>Halobacteria</taxon>
        <taxon>Halobacteriales</taxon>
        <taxon>Natronomonadaceae</taxon>
        <taxon>Halomarina</taxon>
    </lineage>
</organism>
<protein>
    <recommendedName>
        <fullName evidence="3">CcmD family protein</fullName>
    </recommendedName>
</protein>
<evidence type="ECO:0008006" key="3">
    <source>
        <dbReference type="Google" id="ProtNLM"/>
    </source>
</evidence>
<proteinExistence type="predicted"/>